<dbReference type="RefSeq" id="WP_047761497.1">
    <property type="nucleotide sequence ID" value="NZ_CP091510.1"/>
</dbReference>
<dbReference type="InterPro" id="IPR036065">
    <property type="entry name" value="BolA-like_sf"/>
</dbReference>
<gene>
    <name evidence="2" type="ORF">PL75_08480</name>
</gene>
<evidence type="ECO:0000313" key="2">
    <source>
        <dbReference type="EMBL" id="KLT72421.1"/>
    </source>
</evidence>
<organism evidence="2 3">
    <name type="scientific">Neisseria arctica</name>
    <dbReference type="NCBI Taxonomy" id="1470200"/>
    <lineage>
        <taxon>Bacteria</taxon>
        <taxon>Pseudomonadati</taxon>
        <taxon>Pseudomonadota</taxon>
        <taxon>Betaproteobacteria</taxon>
        <taxon>Neisseriales</taxon>
        <taxon>Neisseriaceae</taxon>
        <taxon>Neisseria</taxon>
    </lineage>
</organism>
<keyword evidence="3" id="KW-1185">Reference proteome</keyword>
<evidence type="ECO:0000313" key="3">
    <source>
        <dbReference type="Proteomes" id="UP000036027"/>
    </source>
</evidence>
<dbReference type="PIRSF" id="PIRSF003113">
    <property type="entry name" value="BolA"/>
    <property type="match status" value="1"/>
</dbReference>
<protein>
    <submittedName>
        <fullName evidence="2">BolA family transcriptional regulator</fullName>
    </submittedName>
</protein>
<dbReference type="AlphaFoldDB" id="A0A0J0YQL8"/>
<proteinExistence type="inferred from homology"/>
<reference evidence="2 3" key="1">
    <citation type="submission" date="2014-11" db="EMBL/GenBank/DDBJ databases">
        <title>Genome of a novel goose pathogen.</title>
        <authorList>
            <person name="Hansen C.M."/>
            <person name="Hueffer K."/>
            <person name="Choi S.C."/>
        </authorList>
    </citation>
    <scope>NUCLEOTIDE SEQUENCE [LARGE SCALE GENOMIC DNA]</scope>
    <source>
        <strain evidence="2 3">KH1503</strain>
    </source>
</reference>
<dbReference type="PANTHER" id="PTHR46230:SF7">
    <property type="entry name" value="BOLA-LIKE PROTEIN 1"/>
    <property type="match status" value="1"/>
</dbReference>
<name>A0A0J0YQL8_9NEIS</name>
<dbReference type="STRING" id="1470200.PL75_08480"/>
<dbReference type="PANTHER" id="PTHR46230">
    <property type="match status" value="1"/>
</dbReference>
<dbReference type="SUPFAM" id="SSF82657">
    <property type="entry name" value="BolA-like"/>
    <property type="match status" value="1"/>
</dbReference>
<sequence length="91" mass="10247">MKTMQSNIENRLQVLKPLVFEFHDDSHLHAGHAGNRGGGHYSILVVSEEFTGISRINRQRMVNAPLQDLFSDGLIHALSIKALTPEEYFNS</sequence>
<dbReference type="Gene3D" id="3.30.300.90">
    <property type="entry name" value="BolA-like"/>
    <property type="match status" value="1"/>
</dbReference>
<dbReference type="EMBL" id="JTDO01000013">
    <property type="protein sequence ID" value="KLT72421.1"/>
    <property type="molecule type" value="Genomic_DNA"/>
</dbReference>
<comment type="caution">
    <text evidence="2">The sequence shown here is derived from an EMBL/GenBank/DDBJ whole genome shotgun (WGS) entry which is preliminary data.</text>
</comment>
<dbReference type="Pfam" id="PF01722">
    <property type="entry name" value="BolA"/>
    <property type="match status" value="1"/>
</dbReference>
<dbReference type="OrthoDB" id="5296536at2"/>
<accession>A0A0J0YQL8</accession>
<comment type="similarity">
    <text evidence="1">Belongs to the BolA/IbaG family.</text>
</comment>
<evidence type="ECO:0000256" key="1">
    <source>
        <dbReference type="RuleBase" id="RU003860"/>
    </source>
</evidence>
<dbReference type="Proteomes" id="UP000036027">
    <property type="component" value="Unassembled WGS sequence"/>
</dbReference>
<dbReference type="GO" id="GO:0016226">
    <property type="term" value="P:iron-sulfur cluster assembly"/>
    <property type="evidence" value="ECO:0007669"/>
    <property type="project" value="TreeGrafter"/>
</dbReference>
<dbReference type="InterPro" id="IPR002634">
    <property type="entry name" value="BolA"/>
</dbReference>
<dbReference type="PATRIC" id="fig|1470200.3.peg.623"/>